<accession>A0ABQ7G8T2</accession>
<evidence type="ECO:0000313" key="2">
    <source>
        <dbReference type="Proteomes" id="UP000815325"/>
    </source>
</evidence>
<comment type="caution">
    <text evidence="1">The sequence shown here is derived from an EMBL/GenBank/DDBJ whole genome shotgun (WGS) entry which is preliminary data.</text>
</comment>
<name>A0ABQ7G8T2_DUNSA</name>
<reference evidence="1" key="1">
    <citation type="submission" date="2017-08" db="EMBL/GenBank/DDBJ databases">
        <authorList>
            <person name="Polle J.E."/>
            <person name="Barry K."/>
            <person name="Cushman J."/>
            <person name="Schmutz J."/>
            <person name="Tran D."/>
            <person name="Hathwaick L.T."/>
            <person name="Yim W.C."/>
            <person name="Jenkins J."/>
            <person name="Mckie-Krisberg Z.M."/>
            <person name="Prochnik S."/>
            <person name="Lindquist E."/>
            <person name="Dockter R.B."/>
            <person name="Adam C."/>
            <person name="Molina H."/>
            <person name="Bunkerborg J."/>
            <person name="Jin E."/>
            <person name="Buchheim M."/>
            <person name="Magnuson J."/>
        </authorList>
    </citation>
    <scope>NUCLEOTIDE SEQUENCE</scope>
    <source>
        <strain evidence="1">CCAP 19/18</strain>
    </source>
</reference>
<proteinExistence type="predicted"/>
<evidence type="ECO:0000313" key="1">
    <source>
        <dbReference type="EMBL" id="KAF5831009.1"/>
    </source>
</evidence>
<keyword evidence="2" id="KW-1185">Reference proteome</keyword>
<sequence>MAAIDCAANPEWVQEVCSCLGKGANTTQVCTCLRLRSSPRVSAVGLHLPEGVSNCHKVCTCVKDCGCFCVGAGGVQCHRVSSCP</sequence>
<dbReference type="Proteomes" id="UP000815325">
    <property type="component" value="Unassembled WGS sequence"/>
</dbReference>
<dbReference type="EMBL" id="MU069987">
    <property type="protein sequence ID" value="KAF5831009.1"/>
    <property type="molecule type" value="Genomic_DNA"/>
</dbReference>
<organism evidence="1 2">
    <name type="scientific">Dunaliella salina</name>
    <name type="common">Green alga</name>
    <name type="synonym">Protococcus salinus</name>
    <dbReference type="NCBI Taxonomy" id="3046"/>
    <lineage>
        <taxon>Eukaryota</taxon>
        <taxon>Viridiplantae</taxon>
        <taxon>Chlorophyta</taxon>
        <taxon>core chlorophytes</taxon>
        <taxon>Chlorophyceae</taxon>
        <taxon>CS clade</taxon>
        <taxon>Chlamydomonadales</taxon>
        <taxon>Dunaliellaceae</taxon>
        <taxon>Dunaliella</taxon>
    </lineage>
</organism>
<protein>
    <submittedName>
        <fullName evidence="1">Uncharacterized protein</fullName>
    </submittedName>
</protein>
<gene>
    <name evidence="1" type="ORF">DUNSADRAFT_13766</name>
</gene>